<sequence length="116" mass="12162">MEKKQYIMIGIAIALVIAVAAPFIASGNPDGLESAFFSIHGAKDFQGDELDEDAAEAAEARAVEITGNDFSFDAPLPDYGIDGLDKPGEVLAVVIGTILILILVYGVARVAARPDN</sequence>
<feature type="transmembrane region" description="Helical" evidence="6">
    <location>
        <begin position="90"/>
        <end position="112"/>
    </location>
</feature>
<gene>
    <name evidence="9" type="ORF">HQQ74_09805</name>
    <name evidence="8" type="ORF">MMAB1_1521</name>
</gene>
<reference evidence="9" key="2">
    <citation type="submission" date="2020-05" db="EMBL/GenBank/DDBJ databases">
        <title>The first insight into the ecology of ammonia-tolerant syntrophic propionate oxidizing bacteria.</title>
        <authorList>
            <person name="Singh A."/>
            <person name="Schnurer A."/>
            <person name="Westerholm M."/>
        </authorList>
    </citation>
    <scope>NUCLEOTIDE SEQUENCE</scope>
    <source>
        <strain evidence="9">MAG54</strain>
    </source>
</reference>
<dbReference type="EMBL" id="JABMJE010000178">
    <property type="protein sequence ID" value="NQS78968.1"/>
    <property type="molecule type" value="Genomic_DNA"/>
</dbReference>
<dbReference type="AlphaFoldDB" id="A0A0X3BMC5"/>
<comment type="subcellular location">
    <subcellularLocation>
        <location evidence="1">Cell membrane</location>
    </subcellularLocation>
</comment>
<evidence type="ECO:0000256" key="5">
    <source>
        <dbReference type="ARBA" id="ARBA00023136"/>
    </source>
</evidence>
<evidence type="ECO:0000256" key="1">
    <source>
        <dbReference type="ARBA" id="ARBA00004236"/>
    </source>
</evidence>
<accession>A0A0X3BMC5</accession>
<keyword evidence="4 6" id="KW-1133">Transmembrane helix</keyword>
<dbReference type="GeneID" id="27137374"/>
<dbReference type="KEGG" id="mema:MMAB1_1521"/>
<feature type="transmembrane region" description="Helical" evidence="6">
    <location>
        <begin position="7"/>
        <end position="25"/>
    </location>
</feature>
<keyword evidence="5 6" id="KW-0472">Membrane</keyword>
<protein>
    <submittedName>
        <fullName evidence="9">Cobalt transporter</fullName>
    </submittedName>
</protein>
<dbReference type="RefSeq" id="WP_062263321.1">
    <property type="nucleotide sequence ID" value="NZ_BSDU01000002.1"/>
</dbReference>
<feature type="domain" description="PDGLE" evidence="7">
    <location>
        <begin position="5"/>
        <end position="112"/>
    </location>
</feature>
<keyword evidence="2" id="KW-1003">Cell membrane</keyword>
<dbReference type="Proteomes" id="UP000069850">
    <property type="component" value="Chromosome 1"/>
</dbReference>
<dbReference type="Proteomes" id="UP000737555">
    <property type="component" value="Unassembled WGS sequence"/>
</dbReference>
<evidence type="ECO:0000256" key="2">
    <source>
        <dbReference type="ARBA" id="ARBA00022475"/>
    </source>
</evidence>
<name>A0A0X3BMC5_9EURY</name>
<evidence type="ECO:0000313" key="10">
    <source>
        <dbReference type="Proteomes" id="UP000069850"/>
    </source>
</evidence>
<evidence type="ECO:0000313" key="8">
    <source>
        <dbReference type="EMBL" id="CVK32734.1"/>
    </source>
</evidence>
<keyword evidence="3 6" id="KW-0812">Transmembrane</keyword>
<dbReference type="InterPro" id="IPR025937">
    <property type="entry name" value="PDGLE_dom"/>
</dbReference>
<dbReference type="Pfam" id="PF13190">
    <property type="entry name" value="PDGLE"/>
    <property type="match status" value="1"/>
</dbReference>
<organism evidence="8 10">
    <name type="scientific">Methanoculleus bourgensis</name>
    <dbReference type="NCBI Taxonomy" id="83986"/>
    <lineage>
        <taxon>Archaea</taxon>
        <taxon>Methanobacteriati</taxon>
        <taxon>Methanobacteriota</taxon>
        <taxon>Stenosarchaea group</taxon>
        <taxon>Methanomicrobia</taxon>
        <taxon>Methanomicrobiales</taxon>
        <taxon>Methanomicrobiaceae</taxon>
        <taxon>Methanoculleus</taxon>
    </lineage>
</organism>
<evidence type="ECO:0000256" key="4">
    <source>
        <dbReference type="ARBA" id="ARBA00022989"/>
    </source>
</evidence>
<evidence type="ECO:0000256" key="3">
    <source>
        <dbReference type="ARBA" id="ARBA00022692"/>
    </source>
</evidence>
<proteinExistence type="predicted"/>
<evidence type="ECO:0000313" key="9">
    <source>
        <dbReference type="EMBL" id="NQS78968.1"/>
    </source>
</evidence>
<reference evidence="8 10" key="1">
    <citation type="submission" date="2016-01" db="EMBL/GenBank/DDBJ databases">
        <authorList>
            <person name="Manzoor S."/>
        </authorList>
    </citation>
    <scope>NUCLEOTIDE SEQUENCE [LARGE SCALE GENOMIC DNA]</scope>
    <source>
        <strain evidence="8">Methanoculleus sp MAB1</strain>
    </source>
</reference>
<evidence type="ECO:0000256" key="6">
    <source>
        <dbReference type="SAM" id="Phobius"/>
    </source>
</evidence>
<evidence type="ECO:0000259" key="7">
    <source>
        <dbReference type="Pfam" id="PF13190"/>
    </source>
</evidence>
<dbReference type="GO" id="GO:0005886">
    <property type="term" value="C:plasma membrane"/>
    <property type="evidence" value="ECO:0007669"/>
    <property type="project" value="UniProtKB-SubCell"/>
</dbReference>
<dbReference type="EMBL" id="LT158599">
    <property type="protein sequence ID" value="CVK32734.1"/>
    <property type="molecule type" value="Genomic_DNA"/>
</dbReference>